<name>A0ABT4Y118_METRE</name>
<dbReference type="EMBL" id="JANEWF010000003">
    <property type="protein sequence ID" value="MDA8482496.1"/>
    <property type="molecule type" value="Genomic_DNA"/>
</dbReference>
<evidence type="ECO:0000256" key="1">
    <source>
        <dbReference type="SAM" id="Phobius"/>
    </source>
</evidence>
<keyword evidence="2" id="KW-0732">Signal</keyword>
<keyword evidence="1" id="KW-0472">Membrane</keyword>
<evidence type="ECO:0000313" key="3">
    <source>
        <dbReference type="EMBL" id="MDA8482496.1"/>
    </source>
</evidence>
<comment type="caution">
    <text evidence="3">The sequence shown here is derived from an EMBL/GenBank/DDBJ whole genome shotgun (WGS) entry which is preliminary data.</text>
</comment>
<dbReference type="Pfam" id="PF20332">
    <property type="entry name" value="DUF6627"/>
    <property type="match status" value="1"/>
</dbReference>
<feature type="chain" id="PRO_5046626043" evidence="2">
    <location>
        <begin position="31"/>
        <end position="135"/>
    </location>
</feature>
<reference evidence="3 4" key="1">
    <citation type="submission" date="2022-07" db="EMBL/GenBank/DDBJ databases">
        <title>Genome Analysis of Selected Gammaproteobacteria from Nigerian Food snails.</title>
        <authorList>
            <person name="Okafor A.C."/>
        </authorList>
    </citation>
    <scope>NUCLEOTIDE SEQUENCE [LARGE SCALE GENOMIC DNA]</scope>
    <source>
        <strain evidence="3 4">Awg 2</strain>
    </source>
</reference>
<evidence type="ECO:0000313" key="4">
    <source>
        <dbReference type="Proteomes" id="UP001211689"/>
    </source>
</evidence>
<protein>
    <submittedName>
        <fullName evidence="3">PA2779 family protein</fullName>
    </submittedName>
</protein>
<keyword evidence="1" id="KW-1133">Transmembrane helix</keyword>
<sequence length="135" mass="15163">MLSRHCNRRLASVLIAGQFVFLAQMPLAQAAMIGTPQAMQEQTQQQHQPVDQAQLRAMLDDKQVQQKLESLGVPREQVEARIASLTPAELQQFNQRLEQEPAGGWVGIIVLFLVIFIITDMLCATDIFSFIKCIN</sequence>
<dbReference type="PIRSF" id="PIRSF029543">
    <property type="entry name" value="UCP029543"/>
    <property type="match status" value="1"/>
</dbReference>
<dbReference type="InterPro" id="IPR016924">
    <property type="entry name" value="UCP029543"/>
</dbReference>
<dbReference type="RefSeq" id="WP_190830812.1">
    <property type="nucleotide sequence ID" value="NZ_JANEWF010000003.1"/>
</dbReference>
<evidence type="ECO:0000256" key="2">
    <source>
        <dbReference type="SAM" id="SignalP"/>
    </source>
</evidence>
<dbReference type="InterPro" id="IPR046735">
    <property type="entry name" value="PA2779-like"/>
</dbReference>
<organism evidence="3 4">
    <name type="scientific">Metapseudomonas resinovorans</name>
    <name type="common">Pseudomonas resinovorans</name>
    <dbReference type="NCBI Taxonomy" id="53412"/>
    <lineage>
        <taxon>Bacteria</taxon>
        <taxon>Pseudomonadati</taxon>
        <taxon>Pseudomonadota</taxon>
        <taxon>Gammaproteobacteria</taxon>
        <taxon>Pseudomonadales</taxon>
        <taxon>Pseudomonadaceae</taxon>
        <taxon>Metapseudomonas</taxon>
    </lineage>
</organism>
<keyword evidence="4" id="KW-1185">Reference proteome</keyword>
<dbReference type="NCBIfam" id="NF033919">
    <property type="entry name" value="PA2779_fam"/>
    <property type="match status" value="1"/>
</dbReference>
<keyword evidence="1" id="KW-0812">Transmembrane</keyword>
<proteinExistence type="predicted"/>
<accession>A0ABT4Y118</accession>
<feature type="signal peptide" evidence="2">
    <location>
        <begin position="1"/>
        <end position="30"/>
    </location>
</feature>
<feature type="transmembrane region" description="Helical" evidence="1">
    <location>
        <begin position="105"/>
        <end position="131"/>
    </location>
</feature>
<gene>
    <name evidence="3" type="ORF">NNO07_05390</name>
</gene>
<dbReference type="Proteomes" id="UP001211689">
    <property type="component" value="Unassembled WGS sequence"/>
</dbReference>